<gene>
    <name evidence="2" type="ORF">NMS_2599</name>
</gene>
<accession>W8VWT4</accession>
<dbReference type="HOGENOM" id="CLU_434573_0_0_10"/>
<keyword evidence="3" id="KW-1185">Reference proteome</keyword>
<feature type="chain" id="PRO_5004917274" evidence="1">
    <location>
        <begin position="23"/>
        <end position="627"/>
    </location>
</feature>
<organism evidence="2 3">
    <name type="scientific">Nonlabens marinus S1-08</name>
    <dbReference type="NCBI Taxonomy" id="1454201"/>
    <lineage>
        <taxon>Bacteria</taxon>
        <taxon>Pseudomonadati</taxon>
        <taxon>Bacteroidota</taxon>
        <taxon>Flavobacteriia</taxon>
        <taxon>Flavobacteriales</taxon>
        <taxon>Flavobacteriaceae</taxon>
        <taxon>Nonlabens</taxon>
    </lineage>
</organism>
<dbReference type="OrthoDB" id="632640at2"/>
<keyword evidence="1" id="KW-0732">Signal</keyword>
<evidence type="ECO:0000313" key="3">
    <source>
        <dbReference type="Proteomes" id="UP000031760"/>
    </source>
</evidence>
<dbReference type="STRING" id="1454201.NMS_2599"/>
<evidence type="ECO:0000256" key="1">
    <source>
        <dbReference type="SAM" id="SignalP"/>
    </source>
</evidence>
<name>W8VWT4_9FLAO</name>
<dbReference type="AlphaFoldDB" id="W8VWT4"/>
<dbReference type="RefSeq" id="WP_041497111.1">
    <property type="nucleotide sequence ID" value="NZ_AP014548.1"/>
</dbReference>
<reference evidence="2 3" key="1">
    <citation type="journal article" date="2014" name="Proc. Natl. Acad. Sci. U.S.A.">
        <title>Functional characterization of flavobacteria rhodopsins reveals a unique class of light-driven chloride pump in bacteria.</title>
        <authorList>
            <person name="Yoshizawa S."/>
            <person name="Kumagai Y."/>
            <person name="Kim H."/>
            <person name="Ogura Y."/>
            <person name="Hayashi T."/>
            <person name="Iwasaki W."/>
            <person name="DeLong E.F."/>
            <person name="Kogure K."/>
        </authorList>
    </citation>
    <scope>NUCLEOTIDE SEQUENCE [LARGE SCALE GENOMIC DNA]</scope>
    <source>
        <strain evidence="2 3">S1-08</strain>
    </source>
</reference>
<proteinExistence type="predicted"/>
<dbReference type="EMBL" id="AP014548">
    <property type="protein sequence ID" value="BAO56608.1"/>
    <property type="molecule type" value="Genomic_DNA"/>
</dbReference>
<dbReference type="Proteomes" id="UP000031760">
    <property type="component" value="Chromosome"/>
</dbReference>
<dbReference type="KEGG" id="nmf:NMS_2599"/>
<sequence length="627" mass="72681">MKFHLRFLLFAILLLPASKGFAQEQFGINIPSGNERNAVCSYFEQSFQNKPKETSFVIKREGNQLFFETNDEKWVKQLFKKPTDGIAVDIVSKKRYDCETTSQPSQVKGKLLAPVYTSEIRKGLKPFENTRYRVAVGTIPISMLKEELEFNILFLNENTLCKYYTIYNLASYPWDLLDMGVYLDSLTFKNEKIVSDSEQAVTRYKTLRFVIPFEKNKSVYDVSDIKPLYDSLRLTDFNIKTIDIKAYASVEGSTQRNMELQQERGSSIASSLQSFQSPEIETAITTSENWVEFFNDISRSKYASLKSLSKNEIKSQLVGQLSKDLEPILADHRKAVVTLELNRIDVYKDKSMEELIGLFNTSIAADQLEEATVIQNSLFEKIKEKVSPEALKQLNIPDQKKYLEFLNKNTMYSYLMDIRLSLIAYNEMKKLAELDPSNPKIQYNLAVLKFVLWRNNAAPIDANQFKSQINDLNKFNIDRALIDRMMINYHIVRAEREMRKRNFNEKDKSVLSILSTYKKVPLTDTDYLSLAQFLTYYAQSSEAVKLVEPRAQQITIDEDLLFYYLNLTMIDKRITQTDAYRTIMLNAVNQNKERYCKLFDPSLEGGVTFQLLEDAFLKSTYCENCQE</sequence>
<evidence type="ECO:0000313" key="2">
    <source>
        <dbReference type="EMBL" id="BAO56608.1"/>
    </source>
</evidence>
<feature type="signal peptide" evidence="1">
    <location>
        <begin position="1"/>
        <end position="22"/>
    </location>
</feature>
<protein>
    <submittedName>
        <fullName evidence="2">Uncharacterized protein</fullName>
    </submittedName>
</protein>